<dbReference type="RefSeq" id="WP_148594220.1">
    <property type="nucleotide sequence ID" value="NZ_CP042997.1"/>
</dbReference>
<keyword evidence="3" id="KW-1185">Reference proteome</keyword>
<dbReference type="Pfam" id="PF18563">
    <property type="entry name" value="TubC_N"/>
    <property type="match status" value="1"/>
</dbReference>
<dbReference type="Proteomes" id="UP000324233">
    <property type="component" value="Chromosome"/>
</dbReference>
<gene>
    <name evidence="2" type="ORF">OJF2_28070</name>
</gene>
<dbReference type="EMBL" id="CP042997">
    <property type="protein sequence ID" value="QEH34272.1"/>
    <property type="molecule type" value="Genomic_DNA"/>
</dbReference>
<feature type="domain" description="TubC N-terminal docking" evidence="1">
    <location>
        <begin position="5"/>
        <end position="49"/>
    </location>
</feature>
<dbReference type="InterPro" id="IPR044894">
    <property type="entry name" value="TubC_N_sf"/>
</dbReference>
<evidence type="ECO:0000313" key="3">
    <source>
        <dbReference type="Proteomes" id="UP000324233"/>
    </source>
</evidence>
<accession>A0A5B9W0U9</accession>
<proteinExistence type="predicted"/>
<dbReference type="Gene3D" id="1.10.10.1830">
    <property type="entry name" value="Non-ribosomal peptide synthase, adenylation domain"/>
    <property type="match status" value="1"/>
</dbReference>
<evidence type="ECO:0000259" key="1">
    <source>
        <dbReference type="Pfam" id="PF18563"/>
    </source>
</evidence>
<evidence type="ECO:0000313" key="2">
    <source>
        <dbReference type="EMBL" id="QEH34272.1"/>
    </source>
</evidence>
<organism evidence="2 3">
    <name type="scientific">Aquisphaera giovannonii</name>
    <dbReference type="NCBI Taxonomy" id="406548"/>
    <lineage>
        <taxon>Bacteria</taxon>
        <taxon>Pseudomonadati</taxon>
        <taxon>Planctomycetota</taxon>
        <taxon>Planctomycetia</taxon>
        <taxon>Isosphaerales</taxon>
        <taxon>Isosphaeraceae</taxon>
        <taxon>Aquisphaera</taxon>
    </lineage>
</organism>
<name>A0A5B9W0U9_9BACT</name>
<reference evidence="2 3" key="1">
    <citation type="submission" date="2019-08" db="EMBL/GenBank/DDBJ databases">
        <title>Deep-cultivation of Planctomycetes and their phenomic and genomic characterization uncovers novel biology.</title>
        <authorList>
            <person name="Wiegand S."/>
            <person name="Jogler M."/>
            <person name="Boedeker C."/>
            <person name="Pinto D."/>
            <person name="Vollmers J."/>
            <person name="Rivas-Marin E."/>
            <person name="Kohn T."/>
            <person name="Peeters S.H."/>
            <person name="Heuer A."/>
            <person name="Rast P."/>
            <person name="Oberbeckmann S."/>
            <person name="Bunk B."/>
            <person name="Jeske O."/>
            <person name="Meyerdierks A."/>
            <person name="Storesund J.E."/>
            <person name="Kallscheuer N."/>
            <person name="Luecker S."/>
            <person name="Lage O.M."/>
            <person name="Pohl T."/>
            <person name="Merkel B.J."/>
            <person name="Hornburger P."/>
            <person name="Mueller R.-W."/>
            <person name="Bruemmer F."/>
            <person name="Labrenz M."/>
            <person name="Spormann A.M."/>
            <person name="Op den Camp H."/>
            <person name="Overmann J."/>
            <person name="Amann R."/>
            <person name="Jetten M.S.M."/>
            <person name="Mascher T."/>
            <person name="Medema M.H."/>
            <person name="Devos D.P."/>
            <person name="Kaster A.-K."/>
            <person name="Ovreas L."/>
            <person name="Rohde M."/>
            <person name="Galperin M.Y."/>
            <person name="Jogler C."/>
        </authorList>
    </citation>
    <scope>NUCLEOTIDE SEQUENCE [LARGE SCALE GENOMIC DNA]</scope>
    <source>
        <strain evidence="2 3">OJF2</strain>
    </source>
</reference>
<protein>
    <recommendedName>
        <fullName evidence="1">TubC N-terminal docking domain-containing protein</fullName>
    </recommendedName>
</protein>
<dbReference type="KEGG" id="agv:OJF2_28070"/>
<dbReference type="InterPro" id="IPR041464">
    <property type="entry name" value="TubC_N"/>
</dbReference>
<sequence>MTLYELTEALAARGIELSLRLVVDAPRGAVTDELRAALAIHKPHLLACLGREAQWEALSTQRWGPALRPPTVEDRYEAEERVAIQTEDQT</sequence>
<dbReference type="AlphaFoldDB" id="A0A5B9W0U9"/>